<keyword evidence="3" id="KW-1185">Reference proteome</keyword>
<proteinExistence type="predicted"/>
<feature type="transmembrane region" description="Helical" evidence="1">
    <location>
        <begin position="6"/>
        <end position="28"/>
    </location>
</feature>
<accession>A0A9X1WDT3</accession>
<evidence type="ECO:0000313" key="2">
    <source>
        <dbReference type="EMBL" id="MCJ2378436.1"/>
    </source>
</evidence>
<dbReference type="InterPro" id="IPR012902">
    <property type="entry name" value="N_methyl_site"/>
</dbReference>
<evidence type="ECO:0000256" key="1">
    <source>
        <dbReference type="SAM" id="Phobius"/>
    </source>
</evidence>
<keyword evidence="1" id="KW-0812">Transmembrane</keyword>
<comment type="caution">
    <text evidence="2">The sequence shown here is derived from an EMBL/GenBank/DDBJ whole genome shotgun (WGS) entry which is preliminary data.</text>
</comment>
<dbReference type="EMBL" id="JAJNNZ010000016">
    <property type="protein sequence ID" value="MCJ2378436.1"/>
    <property type="molecule type" value="Genomic_DNA"/>
</dbReference>
<dbReference type="Proteomes" id="UP001139488">
    <property type="component" value="Unassembled WGS sequence"/>
</dbReference>
<keyword evidence="1" id="KW-1133">Transmembrane helix</keyword>
<name>A0A9X1WDT3_9VIBR</name>
<evidence type="ECO:0000313" key="3">
    <source>
        <dbReference type="Proteomes" id="UP001139488"/>
    </source>
</evidence>
<gene>
    <name evidence="2" type="ORF">LNL84_16600</name>
</gene>
<keyword evidence="1" id="KW-0472">Membrane</keyword>
<dbReference type="AlphaFoldDB" id="A0A9X1WDT3"/>
<dbReference type="NCBIfam" id="TIGR02532">
    <property type="entry name" value="IV_pilin_GFxxxE"/>
    <property type="match status" value="1"/>
</dbReference>
<organism evidence="2 3">
    <name type="scientific">Vibrio gelatinilyticus</name>
    <dbReference type="NCBI Taxonomy" id="2893468"/>
    <lineage>
        <taxon>Bacteria</taxon>
        <taxon>Pseudomonadati</taxon>
        <taxon>Pseudomonadota</taxon>
        <taxon>Gammaproteobacteria</taxon>
        <taxon>Vibrionales</taxon>
        <taxon>Vibrionaceae</taxon>
        <taxon>Vibrio</taxon>
    </lineage>
</organism>
<dbReference type="Pfam" id="PF07963">
    <property type="entry name" value="N_methyl"/>
    <property type="match status" value="1"/>
</dbReference>
<dbReference type="RefSeq" id="WP_244358745.1">
    <property type="nucleotide sequence ID" value="NZ_JAJNNZ010000016.1"/>
</dbReference>
<sequence length="136" mass="15159">MISKQNGFSLLEVSIALSLIAVGALGLLKMQVFIEQRALYSYQSLEAMSLAQSKMDWFRNHGDATVSAPSFVMANFDTSIVDGQDDSHPLYLLQWEIANVALLGNVKTVQMTAHWSNPFGPQKVELKSQISRFSEY</sequence>
<reference evidence="2" key="1">
    <citation type="submission" date="2021-11" db="EMBL/GenBank/DDBJ databases">
        <title>Vibrio ZSDE26 sp. nov. and Vibrio ZSDZ34 sp. nov., isolated from coastal seawater in Qingdao.</title>
        <authorList>
            <person name="Zhang P."/>
        </authorList>
    </citation>
    <scope>NUCLEOTIDE SEQUENCE</scope>
    <source>
        <strain evidence="2">ZSDZ34</strain>
    </source>
</reference>
<protein>
    <submittedName>
        <fullName evidence="2">Prepilin-type N-terminal cleavage/methylation domain-containing protein</fullName>
    </submittedName>
</protein>